<dbReference type="Proteomes" id="UP000759443">
    <property type="component" value="Unassembled WGS sequence"/>
</dbReference>
<dbReference type="Gene3D" id="1.10.287.950">
    <property type="entry name" value="Methyl-accepting chemotaxis protein"/>
    <property type="match status" value="1"/>
</dbReference>
<dbReference type="PROSITE" id="PS50885">
    <property type="entry name" value="HAMP"/>
    <property type="match status" value="2"/>
</dbReference>
<dbReference type="RefSeq" id="WP_209944257.1">
    <property type="nucleotide sequence ID" value="NZ_JAGGJU010000004.1"/>
</dbReference>
<protein>
    <submittedName>
        <fullName evidence="13">Methyl-accepting chemotaxis protein</fullName>
    </submittedName>
</protein>
<feature type="transmembrane region" description="Helical" evidence="10">
    <location>
        <begin position="315"/>
        <end position="338"/>
    </location>
</feature>
<evidence type="ECO:0000256" key="2">
    <source>
        <dbReference type="ARBA" id="ARBA00022475"/>
    </source>
</evidence>
<feature type="domain" description="Methyl-accepting transducer" evidence="11">
    <location>
        <begin position="477"/>
        <end position="706"/>
    </location>
</feature>
<dbReference type="PANTHER" id="PTHR43531">
    <property type="entry name" value="PROTEIN ICFG"/>
    <property type="match status" value="1"/>
</dbReference>
<feature type="domain" description="HAMP" evidence="12">
    <location>
        <begin position="339"/>
        <end position="392"/>
    </location>
</feature>
<keyword evidence="8" id="KW-0807">Transducer</keyword>
<evidence type="ECO:0000256" key="10">
    <source>
        <dbReference type="SAM" id="Phobius"/>
    </source>
</evidence>
<keyword evidence="6 10" id="KW-0472">Membrane</keyword>
<dbReference type="Pfam" id="PF02743">
    <property type="entry name" value="dCache_1"/>
    <property type="match status" value="1"/>
</dbReference>
<evidence type="ECO:0000256" key="9">
    <source>
        <dbReference type="SAM" id="MobiDB-lite"/>
    </source>
</evidence>
<keyword evidence="3" id="KW-0145">Chemotaxis</keyword>
<organism evidence="13 14">
    <name type="scientific">Rhizobium halophytocola</name>
    <dbReference type="NCBI Taxonomy" id="735519"/>
    <lineage>
        <taxon>Bacteria</taxon>
        <taxon>Pseudomonadati</taxon>
        <taxon>Pseudomonadota</taxon>
        <taxon>Alphaproteobacteria</taxon>
        <taxon>Hyphomicrobiales</taxon>
        <taxon>Rhizobiaceae</taxon>
        <taxon>Rhizobium/Agrobacterium group</taxon>
        <taxon>Rhizobium</taxon>
    </lineage>
</organism>
<keyword evidence="2" id="KW-1003">Cell membrane</keyword>
<gene>
    <name evidence="13" type="ORF">J2Z17_001936</name>
</gene>
<name>A0ABS4DXU1_9HYPH</name>
<evidence type="ECO:0000313" key="14">
    <source>
        <dbReference type="Proteomes" id="UP000759443"/>
    </source>
</evidence>
<dbReference type="PROSITE" id="PS50111">
    <property type="entry name" value="CHEMOTAXIS_TRANSDUC_2"/>
    <property type="match status" value="1"/>
</dbReference>
<dbReference type="InterPro" id="IPR004089">
    <property type="entry name" value="MCPsignal_dom"/>
</dbReference>
<evidence type="ECO:0000256" key="4">
    <source>
        <dbReference type="ARBA" id="ARBA00022692"/>
    </source>
</evidence>
<dbReference type="EMBL" id="JAGGJU010000004">
    <property type="protein sequence ID" value="MBP1850502.1"/>
    <property type="molecule type" value="Genomic_DNA"/>
</dbReference>
<evidence type="ECO:0000256" key="8">
    <source>
        <dbReference type="PROSITE-ProRule" id="PRU00284"/>
    </source>
</evidence>
<dbReference type="InterPro" id="IPR004090">
    <property type="entry name" value="Chemotax_Me-accpt_rcpt"/>
</dbReference>
<dbReference type="PRINTS" id="PR00260">
    <property type="entry name" value="CHEMTRNSDUCR"/>
</dbReference>
<dbReference type="SMART" id="SM00304">
    <property type="entry name" value="HAMP"/>
    <property type="match status" value="2"/>
</dbReference>
<dbReference type="SUPFAM" id="SSF58104">
    <property type="entry name" value="Methyl-accepting chemotaxis protein (MCP) signaling domain"/>
    <property type="match status" value="1"/>
</dbReference>
<accession>A0ABS4DXU1</accession>
<evidence type="ECO:0000256" key="5">
    <source>
        <dbReference type="ARBA" id="ARBA00022989"/>
    </source>
</evidence>
<dbReference type="InterPro" id="IPR003660">
    <property type="entry name" value="HAMP_dom"/>
</dbReference>
<feature type="region of interest" description="Disordered" evidence="9">
    <location>
        <begin position="766"/>
        <end position="785"/>
    </location>
</feature>
<feature type="region of interest" description="Disordered" evidence="9">
    <location>
        <begin position="391"/>
        <end position="416"/>
    </location>
</feature>
<evidence type="ECO:0000259" key="11">
    <source>
        <dbReference type="PROSITE" id="PS50111"/>
    </source>
</evidence>
<evidence type="ECO:0000256" key="3">
    <source>
        <dbReference type="ARBA" id="ARBA00022500"/>
    </source>
</evidence>
<proteinExistence type="inferred from homology"/>
<dbReference type="SUPFAM" id="SSF158472">
    <property type="entry name" value="HAMP domain-like"/>
    <property type="match status" value="1"/>
</dbReference>
<keyword evidence="4 10" id="KW-0812">Transmembrane</keyword>
<evidence type="ECO:0000256" key="1">
    <source>
        <dbReference type="ARBA" id="ARBA00004651"/>
    </source>
</evidence>
<dbReference type="PANTHER" id="PTHR43531:SF11">
    <property type="entry name" value="METHYL-ACCEPTING CHEMOTAXIS PROTEIN 3"/>
    <property type="match status" value="1"/>
</dbReference>
<dbReference type="InterPro" id="IPR051310">
    <property type="entry name" value="MCP_chemotaxis"/>
</dbReference>
<dbReference type="CDD" id="cd06225">
    <property type="entry name" value="HAMP"/>
    <property type="match status" value="1"/>
</dbReference>
<evidence type="ECO:0000256" key="6">
    <source>
        <dbReference type="ARBA" id="ARBA00023136"/>
    </source>
</evidence>
<dbReference type="Pfam" id="PF00672">
    <property type="entry name" value="HAMP"/>
    <property type="match status" value="1"/>
</dbReference>
<dbReference type="CDD" id="cd11386">
    <property type="entry name" value="MCP_signal"/>
    <property type="match status" value="1"/>
</dbReference>
<dbReference type="Gene3D" id="6.10.340.10">
    <property type="match status" value="1"/>
</dbReference>
<feature type="region of interest" description="Disordered" evidence="9">
    <location>
        <begin position="725"/>
        <end position="759"/>
    </location>
</feature>
<keyword evidence="5 10" id="KW-1133">Transmembrane helix</keyword>
<sequence>MIINLYLESETLKNQVYQKLEATADGRRNEAREYLQGVRLDVEALASNFTTQQGFFGFNGAWRKLGEDPTGELQTRYIDDNPNPAGEKFKLENPGKDNYDRAHRQYHKILLSHLQAQDYYDLFLISPTGEIVYSAMKERDFATNLTTGPYKDSGLGQAFRKAMEGKDAGSAEAAMSNFEPYEPAGGKAVSFIAYPMLQNGRSIGVLAYGLSNSRFNAIYANRKGLGQTGETILLGPTGLMVNDSTLTAEDDSMTSKLADTVVKKALDGQETTGILDGYRGMMSYAAAVPLEFAGNRWAVVALIGESEIGGEIFSAALWSIGFGLLLIVVGAIVAVIFARSITKPISDVVGAMQALAGGDTSIEPKGQERQDEIGDMVRSVAIFRQAELDKQSLEKEAETRRHSSESERQLRETERAAEQAELAEAIDVLGKALHRLAEGDLTATITRPFASGLDRLRLDFNASLERLSQTISSVRGNVVEINGKSRKVGTLTDDLSRRTEEQAAALEETSTAIRQIMDAIRHSSERAETASRLAADARTNSDQSGEIVGDAVSAMERIKNASSEISKIINVIDEIAFQTNLLALNAGVEAARAGEAGKGFAVVAQEVRELAQRSANAAKDIKQLITKSGAEVASGVDLVQQTGQALSTIAGQVVEINDHIHSIAGAARQQSSGLKEINAAVGRIEEATAKNAQAAQQTNAEMRQLSGDADGLSQLVGHFAVEASEGHGHASGDRPASAARLAVATEGQKPAASPARSLMNRLTAGLGGAKAAASNAETNKDWEEF</sequence>
<comment type="subcellular location">
    <subcellularLocation>
        <location evidence="1">Cell membrane</location>
        <topology evidence="1">Multi-pass membrane protein</topology>
    </subcellularLocation>
</comment>
<evidence type="ECO:0000313" key="13">
    <source>
        <dbReference type="EMBL" id="MBP1850502.1"/>
    </source>
</evidence>
<feature type="domain" description="HAMP" evidence="12">
    <location>
        <begin position="420"/>
        <end position="472"/>
    </location>
</feature>
<evidence type="ECO:0000259" key="12">
    <source>
        <dbReference type="PROSITE" id="PS50885"/>
    </source>
</evidence>
<comment type="similarity">
    <text evidence="7">Belongs to the methyl-accepting chemotaxis (MCP) protein family.</text>
</comment>
<comment type="caution">
    <text evidence="13">The sequence shown here is derived from an EMBL/GenBank/DDBJ whole genome shotgun (WGS) entry which is preliminary data.</text>
</comment>
<reference evidence="13 14" key="1">
    <citation type="submission" date="2021-03" db="EMBL/GenBank/DDBJ databases">
        <title>Genomic Encyclopedia of Type Strains, Phase IV (KMG-IV): sequencing the most valuable type-strain genomes for metagenomic binning, comparative biology and taxonomic classification.</title>
        <authorList>
            <person name="Goeker M."/>
        </authorList>
    </citation>
    <scope>NUCLEOTIDE SEQUENCE [LARGE SCALE GENOMIC DNA]</scope>
    <source>
        <strain evidence="13 14">DSM 21600</strain>
    </source>
</reference>
<dbReference type="Pfam" id="PF00015">
    <property type="entry name" value="MCPsignal"/>
    <property type="match status" value="1"/>
</dbReference>
<dbReference type="SMART" id="SM00283">
    <property type="entry name" value="MA"/>
    <property type="match status" value="1"/>
</dbReference>
<dbReference type="InterPro" id="IPR033479">
    <property type="entry name" value="dCache_1"/>
</dbReference>
<evidence type="ECO:0000256" key="7">
    <source>
        <dbReference type="ARBA" id="ARBA00029447"/>
    </source>
</evidence>
<keyword evidence="14" id="KW-1185">Reference proteome</keyword>